<reference evidence="8 9" key="1">
    <citation type="journal article" date="2014" name="Genome Announc.">
        <title>Draft Genome Sequence of Lutibaculum baratangense Strain AMV1T, Isolated from a Mud Volcano in Andamans, India.</title>
        <authorList>
            <person name="Singh A."/>
            <person name="Sreenivas A."/>
            <person name="Sathyanarayana Reddy G."/>
            <person name="Pinnaka A.K."/>
            <person name="Shivaji S."/>
        </authorList>
    </citation>
    <scope>NUCLEOTIDE SEQUENCE [LARGE SCALE GENOMIC DNA]</scope>
    <source>
        <strain evidence="8 9">AMV1</strain>
    </source>
</reference>
<dbReference type="SMART" id="SM00863">
    <property type="entry name" value="tRNA_SAD"/>
    <property type="match status" value="1"/>
</dbReference>
<dbReference type="GO" id="GO:0005524">
    <property type="term" value="F:ATP binding"/>
    <property type="evidence" value="ECO:0007669"/>
    <property type="project" value="InterPro"/>
</dbReference>
<feature type="domain" description="Alanyl-transfer RNA synthetases family profile" evidence="7">
    <location>
        <begin position="1"/>
        <end position="240"/>
    </location>
</feature>
<dbReference type="InterPro" id="IPR018165">
    <property type="entry name" value="Ala-tRNA-synth_IIc_core"/>
</dbReference>
<dbReference type="PANTHER" id="PTHR43462:SF1">
    <property type="entry name" value="ALANYL-TRNA EDITING PROTEIN AARSD1"/>
    <property type="match status" value="1"/>
</dbReference>
<dbReference type="InterPro" id="IPR018164">
    <property type="entry name" value="Ala-tRNA-synth_IIc_N"/>
</dbReference>
<dbReference type="SUPFAM" id="SSF50447">
    <property type="entry name" value="Translation proteins"/>
    <property type="match status" value="1"/>
</dbReference>
<accession>V4QUA2</accession>
<keyword evidence="5" id="KW-0862">Zinc</keyword>
<dbReference type="Gene3D" id="2.40.30.130">
    <property type="match status" value="1"/>
</dbReference>
<dbReference type="Proteomes" id="UP000017819">
    <property type="component" value="Unassembled WGS sequence"/>
</dbReference>
<keyword evidence="4" id="KW-0479">Metal-binding</keyword>
<sequence length="240" mass="26126">MSTEALFREDPYLRSCEAAVIGVNPRGGVLVDRTVFYPTGGGQPGDHGTIRFSDGRELQIATTVKGDGPEEIVHVPAEPVGLPDGGEHVTLQIDWARRYRHMRIHTCLHLLSVAVPFPVTGGQIAEEYGRLDFSADDAKLDKDELTERLQALVAADHPVSAEWISDAELEAKPELVKTMSVKPPRGSGRVRLIRIGDIDLQPCGGTHVARTGEIGRVAVTKIESKGAQNRRVRVTLLDEA</sequence>
<dbReference type="PANTHER" id="PTHR43462">
    <property type="entry name" value="ALANYL-TRNA EDITING PROTEIN"/>
    <property type="match status" value="1"/>
</dbReference>
<evidence type="ECO:0000313" key="8">
    <source>
        <dbReference type="EMBL" id="ESR23347.1"/>
    </source>
</evidence>
<dbReference type="eggNOG" id="COG2872">
    <property type="taxonomic scope" value="Bacteria"/>
</dbReference>
<evidence type="ECO:0000259" key="7">
    <source>
        <dbReference type="PROSITE" id="PS50860"/>
    </source>
</evidence>
<evidence type="ECO:0000256" key="6">
    <source>
        <dbReference type="ARBA" id="ARBA00032577"/>
    </source>
</evidence>
<evidence type="ECO:0000256" key="3">
    <source>
        <dbReference type="ARBA" id="ARBA00017959"/>
    </source>
</evidence>
<comment type="cofactor">
    <cofactor evidence="1">
        <name>Zn(2+)</name>
        <dbReference type="ChEBI" id="CHEBI:29105"/>
    </cofactor>
</comment>
<dbReference type="PATRIC" id="fig|631454.5.peg.3375"/>
<comment type="caution">
    <text evidence="8">The sequence shown here is derived from an EMBL/GenBank/DDBJ whole genome shotgun (WGS) entry which is preliminary data.</text>
</comment>
<dbReference type="RefSeq" id="WP_023433533.1">
    <property type="nucleotide sequence ID" value="NZ_AWXZ01000039.1"/>
</dbReference>
<name>V4QUA2_9HYPH</name>
<dbReference type="AlphaFoldDB" id="V4QUA2"/>
<dbReference type="InterPro" id="IPR012947">
    <property type="entry name" value="tRNA_SAD"/>
</dbReference>
<dbReference type="GO" id="GO:0004813">
    <property type="term" value="F:alanine-tRNA ligase activity"/>
    <property type="evidence" value="ECO:0007669"/>
    <property type="project" value="InterPro"/>
</dbReference>
<proteinExistence type="predicted"/>
<dbReference type="OrthoDB" id="9812949at2"/>
<evidence type="ECO:0000256" key="5">
    <source>
        <dbReference type="ARBA" id="ARBA00022833"/>
    </source>
</evidence>
<dbReference type="InterPro" id="IPR051335">
    <property type="entry name" value="Alanyl-tRNA_Editing_Enzymes"/>
</dbReference>
<dbReference type="InterPro" id="IPR009000">
    <property type="entry name" value="Transl_B-barrel_sf"/>
</dbReference>
<dbReference type="Pfam" id="PF01411">
    <property type="entry name" value="tRNA-synt_2c"/>
    <property type="match status" value="1"/>
</dbReference>
<dbReference type="EMBL" id="AWXZ01000039">
    <property type="protein sequence ID" value="ESR23347.1"/>
    <property type="molecule type" value="Genomic_DNA"/>
</dbReference>
<protein>
    <recommendedName>
        <fullName evidence="3">Alanine--tRNA ligase</fullName>
    </recommendedName>
    <alternativeName>
        <fullName evidence="6">Alanyl-tRNA synthetase</fullName>
    </alternativeName>
</protein>
<organism evidence="8 9">
    <name type="scientific">Lutibaculum baratangense AMV1</name>
    <dbReference type="NCBI Taxonomy" id="631454"/>
    <lineage>
        <taxon>Bacteria</taxon>
        <taxon>Pseudomonadati</taxon>
        <taxon>Pseudomonadota</taxon>
        <taxon>Alphaproteobacteria</taxon>
        <taxon>Hyphomicrobiales</taxon>
        <taxon>Tepidamorphaceae</taxon>
        <taxon>Lutibaculum</taxon>
    </lineage>
</organism>
<dbReference type="STRING" id="631454.N177_3415"/>
<dbReference type="GO" id="GO:0046872">
    <property type="term" value="F:metal ion binding"/>
    <property type="evidence" value="ECO:0007669"/>
    <property type="project" value="UniProtKB-KW"/>
</dbReference>
<dbReference type="GO" id="GO:0006419">
    <property type="term" value="P:alanyl-tRNA aminoacylation"/>
    <property type="evidence" value="ECO:0007669"/>
    <property type="project" value="InterPro"/>
</dbReference>
<dbReference type="InterPro" id="IPR018163">
    <property type="entry name" value="Thr/Ala-tRNA-synth_IIc_edit"/>
</dbReference>
<dbReference type="SUPFAM" id="SSF55186">
    <property type="entry name" value="ThrRS/AlaRS common domain"/>
    <property type="match status" value="1"/>
</dbReference>
<dbReference type="PROSITE" id="PS50860">
    <property type="entry name" value="AA_TRNA_LIGASE_II_ALA"/>
    <property type="match status" value="1"/>
</dbReference>
<evidence type="ECO:0000313" key="9">
    <source>
        <dbReference type="Proteomes" id="UP000017819"/>
    </source>
</evidence>
<evidence type="ECO:0000256" key="4">
    <source>
        <dbReference type="ARBA" id="ARBA00022723"/>
    </source>
</evidence>
<comment type="subcellular location">
    <subcellularLocation>
        <location evidence="2">Cytoplasm</location>
    </subcellularLocation>
</comment>
<evidence type="ECO:0000256" key="2">
    <source>
        <dbReference type="ARBA" id="ARBA00004496"/>
    </source>
</evidence>
<evidence type="ECO:0000256" key="1">
    <source>
        <dbReference type="ARBA" id="ARBA00001947"/>
    </source>
</evidence>
<dbReference type="GO" id="GO:0003676">
    <property type="term" value="F:nucleic acid binding"/>
    <property type="evidence" value="ECO:0007669"/>
    <property type="project" value="InterPro"/>
</dbReference>
<dbReference type="GO" id="GO:0002161">
    <property type="term" value="F:aminoacyl-tRNA deacylase activity"/>
    <property type="evidence" value="ECO:0007669"/>
    <property type="project" value="UniProtKB-ARBA"/>
</dbReference>
<dbReference type="GO" id="GO:0005737">
    <property type="term" value="C:cytoplasm"/>
    <property type="evidence" value="ECO:0007669"/>
    <property type="project" value="UniProtKB-SubCell"/>
</dbReference>
<keyword evidence="9" id="KW-1185">Reference proteome</keyword>
<gene>
    <name evidence="8" type="ORF">N177_3415</name>
</gene>
<dbReference type="Gene3D" id="3.30.980.10">
    <property type="entry name" value="Threonyl-trna Synthetase, Chain A, domain 2"/>
    <property type="match status" value="1"/>
</dbReference>
<dbReference type="Pfam" id="PF07973">
    <property type="entry name" value="tRNA_SAD"/>
    <property type="match status" value="1"/>
</dbReference>